<gene>
    <name evidence="4" type="ORF">SASPL_155185</name>
</gene>
<dbReference type="GO" id="GO:0015935">
    <property type="term" value="C:small ribosomal subunit"/>
    <property type="evidence" value="ECO:0007669"/>
    <property type="project" value="InterPro"/>
</dbReference>
<evidence type="ECO:0000256" key="1">
    <source>
        <dbReference type="ARBA" id="ARBA00005657"/>
    </source>
</evidence>
<evidence type="ECO:0008006" key="6">
    <source>
        <dbReference type="Google" id="ProtNLM"/>
    </source>
</evidence>
<dbReference type="NCBIfam" id="TIGR00982">
    <property type="entry name" value="uS12_E_A"/>
    <property type="match status" value="1"/>
</dbReference>
<sequence>MRARFWAWRPNMRSETDYDVVEFYFVSRWTILNRLVIDTCKGRFPRLFHVKSIRRLRKGSRSCIPVYRKTRGMGAGRKLKSHRRTHRWADKSYKKSHLGNEWKKPFAGSSHAKGIVLEKIGIEAKQPNSAIRKCARVQLIKNGKKIAAFVPNDGCLNYIEENDEVLIAGFGRKGHAVGDIPGVRFKVVKVSGVSLLALFKEKKEKPRS</sequence>
<dbReference type="CDD" id="cd03367">
    <property type="entry name" value="Ribosomal_S23"/>
    <property type="match status" value="1"/>
</dbReference>
<keyword evidence="5" id="KW-1185">Reference proteome</keyword>
<dbReference type="InterPro" id="IPR006032">
    <property type="entry name" value="Ribosomal_uS12"/>
</dbReference>
<evidence type="ECO:0000256" key="2">
    <source>
        <dbReference type="ARBA" id="ARBA00022980"/>
    </source>
</evidence>
<dbReference type="InterPro" id="IPR012340">
    <property type="entry name" value="NA-bd_OB-fold"/>
</dbReference>
<dbReference type="InterPro" id="IPR005680">
    <property type="entry name" value="Ribosomal_uS12_euk/arc"/>
</dbReference>
<organism evidence="4">
    <name type="scientific">Salvia splendens</name>
    <name type="common">Scarlet sage</name>
    <dbReference type="NCBI Taxonomy" id="180675"/>
    <lineage>
        <taxon>Eukaryota</taxon>
        <taxon>Viridiplantae</taxon>
        <taxon>Streptophyta</taxon>
        <taxon>Embryophyta</taxon>
        <taxon>Tracheophyta</taxon>
        <taxon>Spermatophyta</taxon>
        <taxon>Magnoliopsida</taxon>
        <taxon>eudicotyledons</taxon>
        <taxon>Gunneridae</taxon>
        <taxon>Pentapetalae</taxon>
        <taxon>asterids</taxon>
        <taxon>lamiids</taxon>
        <taxon>Lamiales</taxon>
        <taxon>Lamiaceae</taxon>
        <taxon>Nepetoideae</taxon>
        <taxon>Mentheae</taxon>
        <taxon>Salviinae</taxon>
        <taxon>Salvia</taxon>
        <taxon>Salvia subgen. Calosphace</taxon>
        <taxon>core Calosphace</taxon>
    </lineage>
</organism>
<keyword evidence="2" id="KW-0689">Ribosomal protein</keyword>
<evidence type="ECO:0000313" key="4">
    <source>
        <dbReference type="EMBL" id="KAG6386290.1"/>
    </source>
</evidence>
<dbReference type="PROSITE" id="PS00055">
    <property type="entry name" value="RIBOSOMAL_S12"/>
    <property type="match status" value="1"/>
</dbReference>
<comment type="similarity">
    <text evidence="1">Belongs to the universal ribosomal protein uS12 family.</text>
</comment>
<reference evidence="4" key="2">
    <citation type="submission" date="2020-08" db="EMBL/GenBank/DDBJ databases">
        <title>Plant Genome Project.</title>
        <authorList>
            <person name="Zhang R.-G."/>
        </authorList>
    </citation>
    <scope>NUCLEOTIDE SEQUENCE</scope>
    <source>
        <strain evidence="4">Huo1</strain>
        <tissue evidence="4">Leaf</tissue>
    </source>
</reference>
<dbReference type="EMBL" id="PNBA02000022">
    <property type="protein sequence ID" value="KAG6386290.1"/>
    <property type="molecule type" value="Genomic_DNA"/>
</dbReference>
<dbReference type="Proteomes" id="UP000298416">
    <property type="component" value="Unassembled WGS sequence"/>
</dbReference>
<dbReference type="SUPFAM" id="SSF50249">
    <property type="entry name" value="Nucleic acid-binding proteins"/>
    <property type="match status" value="1"/>
</dbReference>
<reference evidence="4" key="1">
    <citation type="submission" date="2018-01" db="EMBL/GenBank/DDBJ databases">
        <authorList>
            <person name="Mao J.F."/>
        </authorList>
    </citation>
    <scope>NUCLEOTIDE SEQUENCE</scope>
    <source>
        <strain evidence="4">Huo1</strain>
        <tissue evidence="4">Leaf</tissue>
    </source>
</reference>
<dbReference type="Pfam" id="PF00164">
    <property type="entry name" value="Ribosom_S12_S23"/>
    <property type="match status" value="1"/>
</dbReference>
<dbReference type="FunFam" id="2.40.50.140:FF:000007">
    <property type="entry name" value="40S ribosomal protein S23"/>
    <property type="match status" value="1"/>
</dbReference>
<comment type="caution">
    <text evidence="4">The sequence shown here is derived from an EMBL/GenBank/DDBJ whole genome shotgun (WGS) entry which is preliminary data.</text>
</comment>
<dbReference type="AlphaFoldDB" id="A0A8X8W1G3"/>
<name>A0A8X8W1G3_SALSN</name>
<dbReference type="PANTHER" id="PTHR11652">
    <property type="entry name" value="30S RIBOSOMAL PROTEIN S12 FAMILY MEMBER"/>
    <property type="match status" value="1"/>
</dbReference>
<proteinExistence type="inferred from homology"/>
<protein>
    <recommendedName>
        <fullName evidence="6">Small subunit ribosomal protein S23e</fullName>
    </recommendedName>
</protein>
<evidence type="ECO:0000313" key="5">
    <source>
        <dbReference type="Proteomes" id="UP000298416"/>
    </source>
</evidence>
<dbReference type="GO" id="GO:0006412">
    <property type="term" value="P:translation"/>
    <property type="evidence" value="ECO:0007669"/>
    <property type="project" value="InterPro"/>
</dbReference>
<evidence type="ECO:0000256" key="3">
    <source>
        <dbReference type="ARBA" id="ARBA00023274"/>
    </source>
</evidence>
<dbReference type="GO" id="GO:0003735">
    <property type="term" value="F:structural constituent of ribosome"/>
    <property type="evidence" value="ECO:0007669"/>
    <property type="project" value="InterPro"/>
</dbReference>
<accession>A0A8X8W1G3</accession>
<dbReference type="Gene3D" id="2.40.50.140">
    <property type="entry name" value="Nucleic acid-binding proteins"/>
    <property type="match status" value="1"/>
</dbReference>
<keyword evidence="3" id="KW-0687">Ribonucleoprotein</keyword>